<proteinExistence type="predicted"/>
<dbReference type="Proteomes" id="UP000290365">
    <property type="component" value="Chromosome"/>
</dbReference>
<dbReference type="KEGG" id="kbs:EPA93_48120"/>
<dbReference type="RefSeq" id="WP_129885076.1">
    <property type="nucleotide sequence ID" value="NZ_CP035758.1"/>
</dbReference>
<dbReference type="AlphaFoldDB" id="A0A4P6JHJ8"/>
<dbReference type="EMBL" id="CP035758">
    <property type="protein sequence ID" value="QBD83321.1"/>
    <property type="molecule type" value="Genomic_DNA"/>
</dbReference>
<name>A0A4P6JHJ8_KTERU</name>
<evidence type="ECO:0000313" key="2">
    <source>
        <dbReference type="EMBL" id="QBD83321.1"/>
    </source>
</evidence>
<organism evidence="1 3">
    <name type="scientific">Ktedonosporobacter rubrisoli</name>
    <dbReference type="NCBI Taxonomy" id="2509675"/>
    <lineage>
        <taxon>Bacteria</taxon>
        <taxon>Bacillati</taxon>
        <taxon>Chloroflexota</taxon>
        <taxon>Ktedonobacteria</taxon>
        <taxon>Ktedonobacterales</taxon>
        <taxon>Ktedonosporobacteraceae</taxon>
        <taxon>Ktedonosporobacter</taxon>
    </lineage>
</organism>
<sequence>MLRHWDQAQTPYQRLRATATLDHEQLPCLQALSERTNPLTLRKEMYRLLTYLWELPQAATRIA</sequence>
<reference evidence="1 3" key="1">
    <citation type="submission" date="2019-01" db="EMBL/GenBank/DDBJ databases">
        <title>Ktedonosporobacter rubrisoli SCAWS-G2.</title>
        <authorList>
            <person name="Huang Y."/>
            <person name="Yan B."/>
        </authorList>
    </citation>
    <scope>NUCLEOTIDE SEQUENCE [LARGE SCALE GENOMIC DNA]</scope>
    <source>
        <strain evidence="1 3">SCAWS-G2</strain>
    </source>
</reference>
<accession>A0A4P6JHJ8</accession>
<dbReference type="KEGG" id="kbs:EPA93_00090"/>
<protein>
    <submittedName>
        <fullName evidence="1">Uncharacterized protein</fullName>
    </submittedName>
</protein>
<evidence type="ECO:0000313" key="3">
    <source>
        <dbReference type="Proteomes" id="UP000290365"/>
    </source>
</evidence>
<dbReference type="EMBL" id="CP035758">
    <property type="protein sequence ID" value="QBD74477.1"/>
    <property type="molecule type" value="Genomic_DNA"/>
</dbReference>
<evidence type="ECO:0000313" key="1">
    <source>
        <dbReference type="EMBL" id="QBD74477.1"/>
    </source>
</evidence>
<keyword evidence="3" id="KW-1185">Reference proteome</keyword>
<gene>
    <name evidence="1" type="ORF">EPA93_00090</name>
    <name evidence="2" type="ORF">EPA93_48120</name>
</gene>